<keyword evidence="4" id="KW-0472">Membrane</keyword>
<name>A0A4R8VBX5_9MICO</name>
<keyword evidence="3" id="KW-1133">Transmembrane helix</keyword>
<dbReference type="Pfam" id="PF07690">
    <property type="entry name" value="MFS_1"/>
    <property type="match status" value="1"/>
</dbReference>
<feature type="domain" description="Major facilitator superfamily (MFS) profile" evidence="5">
    <location>
        <begin position="11"/>
        <end position="405"/>
    </location>
</feature>
<dbReference type="InterPro" id="IPR011701">
    <property type="entry name" value="MFS"/>
</dbReference>
<dbReference type="GO" id="GO:0022857">
    <property type="term" value="F:transmembrane transporter activity"/>
    <property type="evidence" value="ECO:0007669"/>
    <property type="project" value="InterPro"/>
</dbReference>
<dbReference type="PANTHER" id="PTHR23534">
    <property type="entry name" value="MFS PERMEASE"/>
    <property type="match status" value="1"/>
</dbReference>
<evidence type="ECO:0000256" key="2">
    <source>
        <dbReference type="ARBA" id="ARBA00022692"/>
    </source>
</evidence>
<evidence type="ECO:0000256" key="1">
    <source>
        <dbReference type="ARBA" id="ARBA00004651"/>
    </source>
</evidence>
<dbReference type="PANTHER" id="PTHR23534:SF1">
    <property type="entry name" value="MAJOR FACILITATOR SUPERFAMILY PROTEIN"/>
    <property type="match status" value="1"/>
</dbReference>
<evidence type="ECO:0000256" key="4">
    <source>
        <dbReference type="ARBA" id="ARBA00023136"/>
    </source>
</evidence>
<protein>
    <submittedName>
        <fullName evidence="6">MFS transporter</fullName>
    </submittedName>
</protein>
<evidence type="ECO:0000313" key="6">
    <source>
        <dbReference type="EMBL" id="TFB79337.1"/>
    </source>
</evidence>
<comment type="subcellular location">
    <subcellularLocation>
        <location evidence="1">Cell membrane</location>
        <topology evidence="1">Multi-pass membrane protein</topology>
    </subcellularLocation>
</comment>
<gene>
    <name evidence="6" type="ORF">E3N84_04265</name>
</gene>
<dbReference type="Gene3D" id="1.20.1250.20">
    <property type="entry name" value="MFS general substrate transporter like domains"/>
    <property type="match status" value="1"/>
</dbReference>
<comment type="caution">
    <text evidence="6">The sequence shown here is derived from an EMBL/GenBank/DDBJ whole genome shotgun (WGS) entry which is preliminary data.</text>
</comment>
<dbReference type="OrthoDB" id="9776171at2"/>
<keyword evidence="2" id="KW-0812">Transmembrane</keyword>
<keyword evidence="7" id="KW-1185">Reference proteome</keyword>
<organism evidence="6 7">
    <name type="scientific">Terrimesophilobacter mesophilus</name>
    <dbReference type="NCBI Taxonomy" id="433647"/>
    <lineage>
        <taxon>Bacteria</taxon>
        <taxon>Bacillati</taxon>
        <taxon>Actinomycetota</taxon>
        <taxon>Actinomycetes</taxon>
        <taxon>Micrococcales</taxon>
        <taxon>Microbacteriaceae</taxon>
        <taxon>Terrimesophilobacter</taxon>
    </lineage>
</organism>
<dbReference type="InterPro" id="IPR020846">
    <property type="entry name" value="MFS_dom"/>
</dbReference>
<evidence type="ECO:0000256" key="3">
    <source>
        <dbReference type="ARBA" id="ARBA00022989"/>
    </source>
</evidence>
<dbReference type="Proteomes" id="UP000298488">
    <property type="component" value="Unassembled WGS sequence"/>
</dbReference>
<proteinExistence type="predicted"/>
<dbReference type="AlphaFoldDB" id="A0A4R8VBX5"/>
<evidence type="ECO:0000313" key="7">
    <source>
        <dbReference type="Proteomes" id="UP000298488"/>
    </source>
</evidence>
<sequence>MIETAVIQKRVVRALVVAQILGGIGLGATVSVGALLASDVSGSPAWSGMAATMSTLGAALIAVPLARAAQAKGRRVALSIGSIVAALGAVLATCAAALGSFPLLLVGLALAGAGSATNLQARFAATDLAVPLHRARQLSLVVWSTTIGAVLGPNLIEPGEQIGGAIGLPTLTGPFVFTVAAQLAAMLVYYFALQPDPLLTALANAPAREGAPPRHGFATLRVNALARFAVAAVALSHATMVAMMSMTPVHLYGHGATLIIVGFALSLHIAGMYALSPVFGWLADRWGRIPTILFGQGMLVVSLLTAWVGSESQVLVIVSVIFLGLGWSASTIAGSTLVAESAPVDDRAGLQGVSDLLMNSTAAVCGALAGPVLALVGYSGLGIVCLLLVAVVAMWSVRHLSPARQLAN</sequence>
<dbReference type="PROSITE" id="PS50850">
    <property type="entry name" value="MFS"/>
    <property type="match status" value="1"/>
</dbReference>
<accession>A0A4R8VBX5</accession>
<evidence type="ECO:0000259" key="5">
    <source>
        <dbReference type="PROSITE" id="PS50850"/>
    </source>
</evidence>
<dbReference type="InterPro" id="IPR036259">
    <property type="entry name" value="MFS_trans_sf"/>
</dbReference>
<reference evidence="6 7" key="1">
    <citation type="submission" date="2019-03" db="EMBL/GenBank/DDBJ databases">
        <title>Genomics of glacier-inhabiting Cryobacterium strains.</title>
        <authorList>
            <person name="Liu Q."/>
            <person name="Xin Y.-H."/>
        </authorList>
    </citation>
    <scope>NUCLEOTIDE SEQUENCE [LARGE SCALE GENOMIC DNA]</scope>
    <source>
        <strain evidence="6 7">CGMCC 1.10440</strain>
    </source>
</reference>
<dbReference type="EMBL" id="SOFI01000003">
    <property type="protein sequence ID" value="TFB79337.1"/>
    <property type="molecule type" value="Genomic_DNA"/>
</dbReference>
<dbReference type="SUPFAM" id="SSF103473">
    <property type="entry name" value="MFS general substrate transporter"/>
    <property type="match status" value="1"/>
</dbReference>
<dbReference type="RefSeq" id="WP_104095211.1">
    <property type="nucleotide sequence ID" value="NZ_JACHBP010000001.1"/>
</dbReference>
<dbReference type="GO" id="GO:0005886">
    <property type="term" value="C:plasma membrane"/>
    <property type="evidence" value="ECO:0007669"/>
    <property type="project" value="UniProtKB-SubCell"/>
</dbReference>